<sequence>KDGNYGSVIKVNGTFRVAGGAGVSVGN</sequence>
<dbReference type="EMBL" id="LXQA011362894">
    <property type="protein sequence ID" value="MCI94672.1"/>
    <property type="molecule type" value="Genomic_DNA"/>
</dbReference>
<dbReference type="Proteomes" id="UP000265520">
    <property type="component" value="Unassembled WGS sequence"/>
</dbReference>
<evidence type="ECO:0000313" key="2">
    <source>
        <dbReference type="Proteomes" id="UP000265520"/>
    </source>
</evidence>
<proteinExistence type="predicted"/>
<accession>A0A392W4P4</accession>
<comment type="caution">
    <text evidence="1">The sequence shown here is derived from an EMBL/GenBank/DDBJ whole genome shotgun (WGS) entry which is preliminary data.</text>
</comment>
<evidence type="ECO:0000313" key="1">
    <source>
        <dbReference type="EMBL" id="MCI94672.1"/>
    </source>
</evidence>
<dbReference type="AlphaFoldDB" id="A0A392W4P4"/>
<reference evidence="1 2" key="1">
    <citation type="journal article" date="2018" name="Front. Plant Sci.">
        <title>Red Clover (Trifolium pratense) and Zigzag Clover (T. medium) - A Picture of Genomic Similarities and Differences.</title>
        <authorList>
            <person name="Dluhosova J."/>
            <person name="Istvanek J."/>
            <person name="Nedelnik J."/>
            <person name="Repkova J."/>
        </authorList>
    </citation>
    <scope>NUCLEOTIDE SEQUENCE [LARGE SCALE GENOMIC DNA]</scope>
    <source>
        <strain evidence="2">cv. 10/8</strain>
        <tissue evidence="1">Leaf</tissue>
    </source>
</reference>
<keyword evidence="2" id="KW-1185">Reference proteome</keyword>
<name>A0A392W4P4_9FABA</name>
<organism evidence="1 2">
    <name type="scientific">Trifolium medium</name>
    <dbReference type="NCBI Taxonomy" id="97028"/>
    <lineage>
        <taxon>Eukaryota</taxon>
        <taxon>Viridiplantae</taxon>
        <taxon>Streptophyta</taxon>
        <taxon>Embryophyta</taxon>
        <taxon>Tracheophyta</taxon>
        <taxon>Spermatophyta</taxon>
        <taxon>Magnoliopsida</taxon>
        <taxon>eudicotyledons</taxon>
        <taxon>Gunneridae</taxon>
        <taxon>Pentapetalae</taxon>
        <taxon>rosids</taxon>
        <taxon>fabids</taxon>
        <taxon>Fabales</taxon>
        <taxon>Fabaceae</taxon>
        <taxon>Papilionoideae</taxon>
        <taxon>50 kb inversion clade</taxon>
        <taxon>NPAAA clade</taxon>
        <taxon>Hologalegina</taxon>
        <taxon>IRL clade</taxon>
        <taxon>Trifolieae</taxon>
        <taxon>Trifolium</taxon>
    </lineage>
</organism>
<feature type="non-terminal residue" evidence="1">
    <location>
        <position position="1"/>
    </location>
</feature>
<protein>
    <submittedName>
        <fullName evidence="1">Uncharacterized protein</fullName>
    </submittedName>
</protein>